<evidence type="ECO:0000313" key="2">
    <source>
        <dbReference type="EMBL" id="QGG80142.1"/>
    </source>
</evidence>
<dbReference type="EMBL" id="CP045871">
    <property type="protein sequence ID" value="QGG80142.1"/>
    <property type="molecule type" value="Genomic_DNA"/>
</dbReference>
<feature type="transmembrane region" description="Helical" evidence="1">
    <location>
        <begin position="1001"/>
        <end position="1026"/>
    </location>
</feature>
<dbReference type="Gene3D" id="3.30.70.1440">
    <property type="entry name" value="Multidrug efflux transporter AcrB pore domain"/>
    <property type="match status" value="1"/>
</dbReference>
<keyword evidence="1" id="KW-0472">Membrane</keyword>
<evidence type="ECO:0000313" key="3">
    <source>
        <dbReference type="Proteomes" id="UP000388235"/>
    </source>
</evidence>
<feature type="transmembrane region" description="Helical" evidence="1">
    <location>
        <begin position="882"/>
        <end position="904"/>
    </location>
</feature>
<dbReference type="Proteomes" id="UP000388235">
    <property type="component" value="Chromosome"/>
</dbReference>
<organism evidence="2 3">
    <name type="scientific">Litorivicinus lipolyticus</name>
    <dbReference type="NCBI Taxonomy" id="418701"/>
    <lineage>
        <taxon>Bacteria</taxon>
        <taxon>Pseudomonadati</taxon>
        <taxon>Pseudomonadota</taxon>
        <taxon>Gammaproteobacteria</taxon>
        <taxon>Oceanospirillales</taxon>
        <taxon>Litorivicinaceae</taxon>
        <taxon>Litorivicinus</taxon>
    </lineage>
</organism>
<dbReference type="Pfam" id="PF00873">
    <property type="entry name" value="ACR_tran"/>
    <property type="match status" value="1"/>
</dbReference>
<gene>
    <name evidence="2" type="ORF">GH975_05960</name>
</gene>
<dbReference type="PANTHER" id="PTHR32063">
    <property type="match status" value="1"/>
</dbReference>
<feature type="transmembrane region" description="Helical" evidence="1">
    <location>
        <begin position="429"/>
        <end position="453"/>
    </location>
</feature>
<keyword evidence="1" id="KW-1133">Transmembrane helix</keyword>
<dbReference type="InterPro" id="IPR027463">
    <property type="entry name" value="AcrB_DN_DC_subdom"/>
</dbReference>
<dbReference type="Gene3D" id="3.30.70.1430">
    <property type="entry name" value="Multidrug efflux transporter AcrB pore domain"/>
    <property type="match status" value="2"/>
</dbReference>
<dbReference type="Gene3D" id="1.20.1640.10">
    <property type="entry name" value="Multidrug efflux transporter AcrB transmembrane domain"/>
    <property type="match status" value="2"/>
</dbReference>
<feature type="transmembrane region" description="Helical" evidence="1">
    <location>
        <begin position="337"/>
        <end position="354"/>
    </location>
</feature>
<dbReference type="InterPro" id="IPR001036">
    <property type="entry name" value="Acrflvin-R"/>
</dbReference>
<dbReference type="SUPFAM" id="SSF82693">
    <property type="entry name" value="Multidrug efflux transporter AcrB pore domain, PN1, PN2, PC1 and PC2 subdomains"/>
    <property type="match status" value="3"/>
</dbReference>
<dbReference type="RefSeq" id="WP_153713646.1">
    <property type="nucleotide sequence ID" value="NZ_CP045871.1"/>
</dbReference>
<dbReference type="SUPFAM" id="SSF82866">
    <property type="entry name" value="Multidrug efflux transporter AcrB transmembrane domain"/>
    <property type="match status" value="2"/>
</dbReference>
<feature type="transmembrane region" description="Helical" evidence="1">
    <location>
        <begin position="961"/>
        <end position="981"/>
    </location>
</feature>
<feature type="transmembrane region" description="Helical" evidence="1">
    <location>
        <begin position="384"/>
        <end position="408"/>
    </location>
</feature>
<feature type="transmembrane region" description="Helical" evidence="1">
    <location>
        <begin position="359"/>
        <end position="378"/>
    </location>
</feature>
<keyword evidence="1" id="KW-0812">Transmembrane</keyword>
<feature type="transmembrane region" description="Helical" evidence="1">
    <location>
        <begin position="465"/>
        <end position="488"/>
    </location>
</feature>
<protein>
    <submittedName>
        <fullName evidence="2">AcrB/AcrD/AcrF family protein</fullName>
    </submittedName>
</protein>
<dbReference type="KEGG" id="llp:GH975_05960"/>
<dbReference type="SUPFAM" id="SSF82714">
    <property type="entry name" value="Multidrug efflux transporter AcrB TolC docking domain, DN and DC subdomains"/>
    <property type="match status" value="2"/>
</dbReference>
<name>A0A5Q2QCV1_9GAMM</name>
<feature type="transmembrane region" description="Helical" evidence="1">
    <location>
        <begin position="855"/>
        <end position="875"/>
    </location>
</feature>
<dbReference type="PANTHER" id="PTHR32063:SF0">
    <property type="entry name" value="SWARMING MOTILITY PROTEIN SWRC"/>
    <property type="match status" value="1"/>
</dbReference>
<dbReference type="Gene3D" id="3.30.70.1320">
    <property type="entry name" value="Multidrug efflux transporter AcrB pore domain like"/>
    <property type="match status" value="1"/>
</dbReference>
<dbReference type="OrthoDB" id="5287122at2"/>
<feature type="transmembrane region" description="Helical" evidence="1">
    <location>
        <begin position="910"/>
        <end position="933"/>
    </location>
</feature>
<dbReference type="AlphaFoldDB" id="A0A5Q2QCV1"/>
<reference evidence="2 3" key="1">
    <citation type="submission" date="2019-11" db="EMBL/GenBank/DDBJ databases">
        <authorList>
            <person name="Khan S.A."/>
            <person name="Jeon C.O."/>
            <person name="Chun B.H."/>
        </authorList>
    </citation>
    <scope>NUCLEOTIDE SEQUENCE [LARGE SCALE GENOMIC DNA]</scope>
    <source>
        <strain evidence="2 3">IMCC 1097</strain>
    </source>
</reference>
<accession>A0A5Q2QCV1</accession>
<dbReference type="GO" id="GO:0042910">
    <property type="term" value="F:xenobiotic transmembrane transporter activity"/>
    <property type="evidence" value="ECO:0007669"/>
    <property type="project" value="TreeGrafter"/>
</dbReference>
<proteinExistence type="predicted"/>
<dbReference type="GO" id="GO:0005886">
    <property type="term" value="C:plasma membrane"/>
    <property type="evidence" value="ECO:0007669"/>
    <property type="project" value="TreeGrafter"/>
</dbReference>
<dbReference type="Gene3D" id="3.30.2090.10">
    <property type="entry name" value="Multidrug efflux transporter AcrB TolC docking domain, DN and DC subdomains"/>
    <property type="match status" value="2"/>
</dbReference>
<feature type="transmembrane region" description="Helical" evidence="1">
    <location>
        <begin position="531"/>
        <end position="549"/>
    </location>
</feature>
<evidence type="ECO:0000256" key="1">
    <source>
        <dbReference type="SAM" id="Phobius"/>
    </source>
</evidence>
<sequence>MNALIDAAFSRTRTVITLFVMILLAGTSAYFSIPKEAEPDIPIPIIYVSASYDGISPQDAERLLVKPLEKELQSIEGVKTMTSNASEGYASVVLEFDAGFDADQALLDVREKTDAAEAELPDSVKPKVNEINTALFPVLTLVLSGEVPERALIALAKRLRDEIEALPGVLEVDLGGDREELLEVTVDAQTLESYQISLSEVAQFVSLNNQLVAPGAMDNGAGRLVFKVPGIIEDIEDLLSLPIKVDGSQVVTFSDVADIRRTFKDPTGYARLGGESAVSLEIKKRSGANIIATIGAIRQVMAIAQTQPEWPQNVQVSYLQDKSDDIKSMLGDLENNVVTAIVLVMVIVVFFLGVRSSILVGLAIPGSFLAGMVVLQALGFTLNIVVLFSLILVVGMLVDGAIVTVELADRKLAAGAEPKAAYADAAKRMTWPIIASTATTLTVFMPLTVWPGIVGEFMKYLPMTVIITLAASLGMALVFIPVLGAALARFRRGQINAVPDIAETGSLYSLGGFTGGYIRVLGTLVNHPAKVFVGLLLGIGASYAAYGVFGRGVEFFPSIEPEFLQVQVQARGDFSIDERDALVRRVEQKMLSAEGLNSVYARTVTGGGAGSQLPADAIGVIQLDLMDWQDRPPASEIIPVLREAAQSIAGIQVQIREPESGPGGGKPINMELSGLDLVDLAEAVARVRAQLESVDGLVDTQDSRPLPSIEWRLEVDREQAAQYGANVALLGSSVQMMTSGILLTDYRPDDSEDEIEVRLRFPEYQRDLGQLSRLRVPTAYGAIPVENFVTLKPADKTGQIERADGRRIMTIESDVADGVLPAKALEDIQAALSDVELPAGVQLTFKGENEDQAEAGAFLGKAFATAILAMLVILLTQFNSFYQALLVMSAIVFSTAGVLLGLMITGQPFGIVMGGIGVIALAGIVVNNNIVLIDTYNEFRARIHDPREAILRTAAQRMRPVLLTSVTTVLGLMPMVFALTIDLFDLSVLVGAPSSQWWVQLSSAIAGGLTFATVLTLFLTPCLLMLGARFGR</sequence>
<keyword evidence="3" id="KW-1185">Reference proteome</keyword>
<dbReference type="PRINTS" id="PR00702">
    <property type="entry name" value="ACRIFLAVINRP"/>
</dbReference>